<comment type="caution">
    <text evidence="2">The sequence shown here is derived from an EMBL/GenBank/DDBJ whole genome shotgun (WGS) entry which is preliminary data.</text>
</comment>
<evidence type="ECO:0000256" key="1">
    <source>
        <dbReference type="SAM" id="MobiDB-lite"/>
    </source>
</evidence>
<feature type="region of interest" description="Disordered" evidence="1">
    <location>
        <begin position="60"/>
        <end position="104"/>
    </location>
</feature>
<gene>
    <name evidence="2" type="ORF">OLEA9_A083572</name>
</gene>
<dbReference type="Gramene" id="OE9A083572T1">
    <property type="protein sequence ID" value="OE9A083572C1"/>
    <property type="gene ID" value="OE9A083572"/>
</dbReference>
<dbReference type="Proteomes" id="UP000594638">
    <property type="component" value="Unassembled WGS sequence"/>
</dbReference>
<keyword evidence="3" id="KW-1185">Reference proteome</keyword>
<organism evidence="2 3">
    <name type="scientific">Olea europaea subsp. europaea</name>
    <dbReference type="NCBI Taxonomy" id="158383"/>
    <lineage>
        <taxon>Eukaryota</taxon>
        <taxon>Viridiplantae</taxon>
        <taxon>Streptophyta</taxon>
        <taxon>Embryophyta</taxon>
        <taxon>Tracheophyta</taxon>
        <taxon>Spermatophyta</taxon>
        <taxon>Magnoliopsida</taxon>
        <taxon>eudicotyledons</taxon>
        <taxon>Gunneridae</taxon>
        <taxon>Pentapetalae</taxon>
        <taxon>asterids</taxon>
        <taxon>lamiids</taxon>
        <taxon>Lamiales</taxon>
        <taxon>Oleaceae</taxon>
        <taxon>Oleeae</taxon>
        <taxon>Olea</taxon>
    </lineage>
</organism>
<dbReference type="AlphaFoldDB" id="A0A8S0UMR7"/>
<sequence>MAQLDRSILPTTHKEFYITEQITENKLLYRVSRRVRNITDWTPGTGKELVSAEEARPPRWFDGLTPGAAHRRSTGLIRADPGQSSRGYHGNRRQIDPRAGKGAPRYFHSGSFDFIS</sequence>
<evidence type="ECO:0000313" key="2">
    <source>
        <dbReference type="EMBL" id="CAA3018421.1"/>
    </source>
</evidence>
<evidence type="ECO:0000313" key="3">
    <source>
        <dbReference type="Proteomes" id="UP000594638"/>
    </source>
</evidence>
<dbReference type="EMBL" id="CACTIH010007834">
    <property type="protein sequence ID" value="CAA3018421.1"/>
    <property type="molecule type" value="Genomic_DNA"/>
</dbReference>
<protein>
    <submittedName>
        <fullName evidence="2">Uncharacterized protein</fullName>
    </submittedName>
</protein>
<reference evidence="2 3" key="1">
    <citation type="submission" date="2019-12" db="EMBL/GenBank/DDBJ databases">
        <authorList>
            <person name="Alioto T."/>
            <person name="Alioto T."/>
            <person name="Gomez Garrido J."/>
        </authorList>
    </citation>
    <scope>NUCLEOTIDE SEQUENCE [LARGE SCALE GENOMIC DNA]</scope>
</reference>
<name>A0A8S0UMR7_OLEEU</name>
<proteinExistence type="predicted"/>
<accession>A0A8S0UMR7</accession>